<keyword evidence="2" id="KW-1185">Reference proteome</keyword>
<dbReference type="STRING" id="926550.CLDAP_17700"/>
<dbReference type="AlphaFoldDB" id="I0I3H2"/>
<dbReference type="KEGG" id="cap:CLDAP_17700"/>
<organism evidence="1 2">
    <name type="scientific">Caldilinea aerophila (strain DSM 14535 / JCM 11387 / NBRC 104270 / STL-6-O1)</name>
    <dbReference type="NCBI Taxonomy" id="926550"/>
    <lineage>
        <taxon>Bacteria</taxon>
        <taxon>Bacillati</taxon>
        <taxon>Chloroflexota</taxon>
        <taxon>Caldilineae</taxon>
        <taxon>Caldilineales</taxon>
        <taxon>Caldilineaceae</taxon>
        <taxon>Caldilinea</taxon>
    </lineage>
</organism>
<gene>
    <name evidence="1" type="ordered locus">CLDAP_17700</name>
</gene>
<dbReference type="EMBL" id="AP012337">
    <property type="protein sequence ID" value="BAL99809.1"/>
    <property type="molecule type" value="Genomic_DNA"/>
</dbReference>
<name>I0I3H2_CALAS</name>
<accession>I0I3H2</accession>
<dbReference type="Proteomes" id="UP000007880">
    <property type="component" value="Chromosome"/>
</dbReference>
<sequence>MHPQLIKTSIATTLHCATENRDSSGLPGRTCPDSFFPSAYTATEDIQRGYHTPAALSKF</sequence>
<dbReference type="HOGENOM" id="CLU_2951540_0_0_0"/>
<reference evidence="1 2" key="1">
    <citation type="submission" date="2012-02" db="EMBL/GenBank/DDBJ databases">
        <title>Complete genome sequence of Caldilinea aerophila DSM 14535 (= NBRC 102666).</title>
        <authorList>
            <person name="Oguchi A."/>
            <person name="Hosoyama A."/>
            <person name="Sekine M."/>
            <person name="Fukai R."/>
            <person name="Kato Y."/>
            <person name="Nakamura S."/>
            <person name="Hanada S."/>
            <person name="Yamazaki S."/>
            <person name="Fujita N."/>
        </authorList>
    </citation>
    <scope>NUCLEOTIDE SEQUENCE [LARGE SCALE GENOMIC DNA]</scope>
    <source>
        <strain evidence="2">DSM 14535 / JCM 11387 / NBRC 104270 / STL-6-O1</strain>
    </source>
</reference>
<protein>
    <submittedName>
        <fullName evidence="1">Uncharacterized protein</fullName>
    </submittedName>
</protein>
<proteinExistence type="predicted"/>
<evidence type="ECO:0000313" key="1">
    <source>
        <dbReference type="EMBL" id="BAL99809.1"/>
    </source>
</evidence>
<evidence type="ECO:0000313" key="2">
    <source>
        <dbReference type="Proteomes" id="UP000007880"/>
    </source>
</evidence>